<accession>A0A239GWT1</accession>
<dbReference type="InterPro" id="IPR018511">
    <property type="entry name" value="Hemolysin-typ_Ca-bd_CS"/>
</dbReference>
<organism evidence="2 3">
    <name type="scientific">Tropicimonas sediminicola</name>
    <dbReference type="NCBI Taxonomy" id="1031541"/>
    <lineage>
        <taxon>Bacteria</taxon>
        <taxon>Pseudomonadati</taxon>
        <taxon>Pseudomonadota</taxon>
        <taxon>Alphaproteobacteria</taxon>
        <taxon>Rhodobacterales</taxon>
        <taxon>Roseobacteraceae</taxon>
        <taxon>Tropicimonas</taxon>
    </lineage>
</organism>
<dbReference type="InterPro" id="IPR050904">
    <property type="entry name" value="Adhesion/Biosynth-related"/>
</dbReference>
<dbReference type="Pfam" id="PF02469">
    <property type="entry name" value="Fasciclin"/>
    <property type="match status" value="1"/>
</dbReference>
<dbReference type="SMART" id="SM00554">
    <property type="entry name" value="FAS1"/>
    <property type="match status" value="1"/>
</dbReference>
<dbReference type="AlphaFoldDB" id="A0A239GWT1"/>
<dbReference type="Pfam" id="PF00353">
    <property type="entry name" value="HemolysinCabind"/>
    <property type="match status" value="2"/>
</dbReference>
<proteinExistence type="predicted"/>
<evidence type="ECO:0000313" key="3">
    <source>
        <dbReference type="Proteomes" id="UP000198426"/>
    </source>
</evidence>
<name>A0A239GWT1_9RHOB</name>
<dbReference type="Gene3D" id="2.30.180.10">
    <property type="entry name" value="FAS1 domain"/>
    <property type="match status" value="1"/>
</dbReference>
<protein>
    <submittedName>
        <fullName evidence="2">Fasciclin domain-containing protein</fullName>
    </submittedName>
</protein>
<evidence type="ECO:0000313" key="2">
    <source>
        <dbReference type="EMBL" id="SNS73676.1"/>
    </source>
</evidence>
<dbReference type="Gene3D" id="2.150.10.10">
    <property type="entry name" value="Serralysin-like metalloprotease, C-terminal"/>
    <property type="match status" value="1"/>
</dbReference>
<dbReference type="GO" id="GO:0005509">
    <property type="term" value="F:calcium ion binding"/>
    <property type="evidence" value="ECO:0007669"/>
    <property type="project" value="InterPro"/>
</dbReference>
<dbReference type="PANTHER" id="PTHR10900:SF77">
    <property type="entry name" value="FI19380P1"/>
    <property type="match status" value="1"/>
</dbReference>
<evidence type="ECO:0000259" key="1">
    <source>
        <dbReference type="PROSITE" id="PS50213"/>
    </source>
</evidence>
<dbReference type="RefSeq" id="WP_089232748.1">
    <property type="nucleotide sequence ID" value="NZ_FZOY01000003.1"/>
</dbReference>
<dbReference type="SUPFAM" id="SSF82153">
    <property type="entry name" value="FAS1 domain"/>
    <property type="match status" value="1"/>
</dbReference>
<dbReference type="PROSITE" id="PS50213">
    <property type="entry name" value="FAS1"/>
    <property type="match status" value="1"/>
</dbReference>
<dbReference type="InterPro" id="IPR000782">
    <property type="entry name" value="FAS1_domain"/>
</dbReference>
<sequence length="349" mass="35657">MDKTITDIVLESGAPGEFDRNGDDFDILRDAVVTAGLADALADPDAELTVFAPVDSAFTGLAGALGYEGSSERGAFKYIVESLTLLGGGDAIPLLTDILTYHVAAGALEAADVIDAGEVETLQGGILTLDAGTTPPSLIDADDGVANPGLIATDIMASNGVIHALDGVLLPLAVSDILGRDSTDFIIGGDESMIYETKGGTDFISAGGGADLVRAGKGDDVALGRAGSDVLFGNGGHDSLFGHKGGDILMGNGGDDILDGGQGQDQLTGGRGEDTFVFSEGYGKDTVVDFRNGHDTIDVSGLGITTFDEIEAAVVEKNYGTVLNFGDGDRLVLLGTDESRLDDGDFIFA</sequence>
<dbReference type="PROSITE" id="PS00330">
    <property type="entry name" value="HEMOLYSIN_CALCIUM"/>
    <property type="match status" value="2"/>
</dbReference>
<dbReference type="EMBL" id="FZOY01000003">
    <property type="protein sequence ID" value="SNS73676.1"/>
    <property type="molecule type" value="Genomic_DNA"/>
</dbReference>
<dbReference type="InterPro" id="IPR036378">
    <property type="entry name" value="FAS1_dom_sf"/>
</dbReference>
<dbReference type="PRINTS" id="PR00313">
    <property type="entry name" value="CABNDNGRPT"/>
</dbReference>
<dbReference type="Proteomes" id="UP000198426">
    <property type="component" value="Unassembled WGS sequence"/>
</dbReference>
<dbReference type="OrthoDB" id="7624131at2"/>
<dbReference type="InterPro" id="IPR011049">
    <property type="entry name" value="Serralysin-like_metalloprot_C"/>
</dbReference>
<reference evidence="2 3" key="1">
    <citation type="submission" date="2017-06" db="EMBL/GenBank/DDBJ databases">
        <authorList>
            <person name="Kim H.J."/>
            <person name="Triplett B.A."/>
        </authorList>
    </citation>
    <scope>NUCLEOTIDE SEQUENCE [LARGE SCALE GENOMIC DNA]</scope>
    <source>
        <strain evidence="2 3">DSM 29339</strain>
    </source>
</reference>
<keyword evidence="3" id="KW-1185">Reference proteome</keyword>
<gene>
    <name evidence="2" type="ORF">SAMN05421757_103146</name>
</gene>
<dbReference type="SUPFAM" id="SSF51120">
    <property type="entry name" value="beta-Roll"/>
    <property type="match status" value="1"/>
</dbReference>
<dbReference type="InterPro" id="IPR001343">
    <property type="entry name" value="Hemolysn_Ca-bd"/>
</dbReference>
<dbReference type="PANTHER" id="PTHR10900">
    <property type="entry name" value="PERIOSTIN-RELATED"/>
    <property type="match status" value="1"/>
</dbReference>
<feature type="domain" description="FAS1" evidence="1">
    <location>
        <begin position="12"/>
        <end position="169"/>
    </location>
</feature>